<reference evidence="2 3" key="1">
    <citation type="submission" date="2017-12" db="EMBL/GenBank/DDBJ databases">
        <title>Phylogenetic diversity of female urinary microbiome.</title>
        <authorList>
            <person name="Thomas-White K."/>
            <person name="Wolfe A.J."/>
        </authorList>
    </citation>
    <scope>NUCLEOTIDE SEQUENCE [LARGE SCALE GENOMIC DNA]</scope>
    <source>
        <strain evidence="2 3">UMB0777</strain>
    </source>
</reference>
<dbReference type="STRING" id="2055.BCM27_13090"/>
<gene>
    <name evidence="2" type="ORF">CYJ73_24525</name>
</gene>
<evidence type="ECO:0000256" key="1">
    <source>
        <dbReference type="SAM" id="MobiDB-lite"/>
    </source>
</evidence>
<feature type="region of interest" description="Disordered" evidence="1">
    <location>
        <begin position="184"/>
        <end position="215"/>
    </location>
</feature>
<name>A0A2I1R1F8_9ACTN</name>
<comment type="caution">
    <text evidence="2">The sequence shown here is derived from an EMBL/GenBank/DDBJ whole genome shotgun (WGS) entry which is preliminary data.</text>
</comment>
<dbReference type="Proteomes" id="UP000234662">
    <property type="component" value="Unassembled WGS sequence"/>
</dbReference>
<sequence>MTGNLKVDPADLTKASAGINGVIDGLADTGVGSDYSAALGRGYGDLDLDGRTIGHADPKSGLEEYCDRWEWGVRALVTGAAEISKGLGLGASHYEREEKWAGDQLKNFTMDLIGDPNLTPEDVKDKSWGELWEHNKNAITDPQWALTPEEMAAHRQLGQELRGTLIEDLETIARHQVDPSTLVTDTMDGFERDGFTADSPDTGPQTRPGARPEAN</sequence>
<organism evidence="2 3">
    <name type="scientific">Gordonia terrae</name>
    <dbReference type="NCBI Taxonomy" id="2055"/>
    <lineage>
        <taxon>Bacteria</taxon>
        <taxon>Bacillati</taxon>
        <taxon>Actinomycetota</taxon>
        <taxon>Actinomycetes</taxon>
        <taxon>Mycobacteriales</taxon>
        <taxon>Gordoniaceae</taxon>
        <taxon>Gordonia</taxon>
    </lineage>
</organism>
<evidence type="ECO:0000313" key="3">
    <source>
        <dbReference type="Proteomes" id="UP000234662"/>
    </source>
</evidence>
<dbReference type="AlphaFoldDB" id="A0A2I1R1F8"/>
<accession>A0A2I1R1F8</accession>
<protein>
    <submittedName>
        <fullName evidence="2">Uncharacterized protein</fullName>
    </submittedName>
</protein>
<dbReference type="RefSeq" id="WP_101822966.1">
    <property type="nucleotide sequence ID" value="NZ_PKJC01000038.1"/>
</dbReference>
<evidence type="ECO:0000313" key="2">
    <source>
        <dbReference type="EMBL" id="PKZ62931.1"/>
    </source>
</evidence>
<proteinExistence type="predicted"/>
<dbReference type="EMBL" id="PKJC01000038">
    <property type="protein sequence ID" value="PKZ62931.1"/>
    <property type="molecule type" value="Genomic_DNA"/>
</dbReference>